<protein>
    <submittedName>
        <fullName evidence="1">Fibronectin type III domain-containing protein</fullName>
    </submittedName>
</protein>
<sequence length="206" mass="23159">MAKPTLSSKIGTATKLLTYAENVLQKSKDNADLFADAAETIVELEVAIGAYRNGLTEAAYRDMRQVVIKNQQAEVLKQVLYRYSLYVETVANGDPNLILASGFMPNRSTVQPPIGMSPKANDLRAEVKHTGTNSVHLRVDPWKPARFYQFEFRKAESMNGWTPVLSTKSRTAVQGLEERQEYEFRVTYLGTDPTPNYSETVRCFVV</sequence>
<keyword evidence="2" id="KW-1185">Reference proteome</keyword>
<dbReference type="InterPro" id="IPR036116">
    <property type="entry name" value="FN3_sf"/>
</dbReference>
<organism evidence="1 2">
    <name type="scientific">Sphingobacterium phlebotomi</name>
    <dbReference type="NCBI Taxonomy" id="2605433"/>
    <lineage>
        <taxon>Bacteria</taxon>
        <taxon>Pseudomonadati</taxon>
        <taxon>Bacteroidota</taxon>
        <taxon>Sphingobacteriia</taxon>
        <taxon>Sphingobacteriales</taxon>
        <taxon>Sphingobacteriaceae</taxon>
        <taxon>Sphingobacterium</taxon>
    </lineage>
</organism>
<dbReference type="AlphaFoldDB" id="A0A5D4GSC5"/>
<dbReference type="EMBL" id="VTAV01000027">
    <property type="protein sequence ID" value="TYR31237.1"/>
    <property type="molecule type" value="Genomic_DNA"/>
</dbReference>
<proteinExistence type="predicted"/>
<comment type="caution">
    <text evidence="1">The sequence shown here is derived from an EMBL/GenBank/DDBJ whole genome shotgun (WGS) entry which is preliminary data.</text>
</comment>
<dbReference type="Proteomes" id="UP000322362">
    <property type="component" value="Unassembled WGS sequence"/>
</dbReference>
<name>A0A5D4GSC5_9SPHI</name>
<accession>A0A5D4GSC5</accession>
<evidence type="ECO:0000313" key="2">
    <source>
        <dbReference type="Proteomes" id="UP000322362"/>
    </source>
</evidence>
<dbReference type="Gene3D" id="2.60.40.10">
    <property type="entry name" value="Immunoglobulins"/>
    <property type="match status" value="1"/>
</dbReference>
<dbReference type="RefSeq" id="WP_148921270.1">
    <property type="nucleotide sequence ID" value="NZ_VTAV01000027.1"/>
</dbReference>
<dbReference type="SUPFAM" id="SSF49265">
    <property type="entry name" value="Fibronectin type III"/>
    <property type="match status" value="1"/>
</dbReference>
<dbReference type="InterPro" id="IPR003961">
    <property type="entry name" value="FN3_dom"/>
</dbReference>
<dbReference type="CDD" id="cd00063">
    <property type="entry name" value="FN3"/>
    <property type="match status" value="1"/>
</dbReference>
<evidence type="ECO:0000313" key="1">
    <source>
        <dbReference type="EMBL" id="TYR31237.1"/>
    </source>
</evidence>
<gene>
    <name evidence="1" type="ORF">FXV77_21320</name>
</gene>
<reference evidence="1 2" key="1">
    <citation type="submission" date="2019-08" db="EMBL/GenBank/DDBJ databases">
        <title>Phlebobacter frassis gen. nov. sp. nov., a new member of family Sphingobacteriaceae isolated from sand fly rearing media.</title>
        <authorList>
            <person name="Kakumanu M.L."/>
            <person name="Marayati B.F."/>
            <person name="Wada-Katsumata A."/>
            <person name="Wasserberg G."/>
            <person name="Schal C."/>
            <person name="Apperson C.S."/>
            <person name="Ponnusamy L."/>
        </authorList>
    </citation>
    <scope>NUCLEOTIDE SEQUENCE [LARGE SCALE GENOMIC DNA]</scope>
    <source>
        <strain evidence="1 2">SSI9</strain>
    </source>
</reference>
<dbReference type="InterPro" id="IPR013783">
    <property type="entry name" value="Ig-like_fold"/>
</dbReference>